<name>A0A5C5XCP5_9PLAN</name>
<evidence type="ECO:0000256" key="1">
    <source>
        <dbReference type="SAM" id="MobiDB-lite"/>
    </source>
</evidence>
<dbReference type="Proteomes" id="UP000316095">
    <property type="component" value="Unassembled WGS sequence"/>
</dbReference>
<reference evidence="2 3" key="1">
    <citation type="submission" date="2019-02" db="EMBL/GenBank/DDBJ databases">
        <title>Deep-cultivation of Planctomycetes and their phenomic and genomic characterization uncovers novel biology.</title>
        <authorList>
            <person name="Wiegand S."/>
            <person name="Jogler M."/>
            <person name="Boedeker C."/>
            <person name="Pinto D."/>
            <person name="Vollmers J."/>
            <person name="Rivas-Marin E."/>
            <person name="Kohn T."/>
            <person name="Peeters S.H."/>
            <person name="Heuer A."/>
            <person name="Rast P."/>
            <person name="Oberbeckmann S."/>
            <person name="Bunk B."/>
            <person name="Jeske O."/>
            <person name="Meyerdierks A."/>
            <person name="Storesund J.E."/>
            <person name="Kallscheuer N."/>
            <person name="Luecker S."/>
            <person name="Lage O.M."/>
            <person name="Pohl T."/>
            <person name="Merkel B.J."/>
            <person name="Hornburger P."/>
            <person name="Mueller R.-W."/>
            <person name="Bruemmer F."/>
            <person name="Labrenz M."/>
            <person name="Spormann A.M."/>
            <person name="Op Den Camp H."/>
            <person name="Overmann J."/>
            <person name="Amann R."/>
            <person name="Jetten M.S.M."/>
            <person name="Mascher T."/>
            <person name="Medema M.H."/>
            <person name="Devos D.P."/>
            <person name="Kaster A.-K."/>
            <person name="Ovreas L."/>
            <person name="Rohde M."/>
            <person name="Galperin M.Y."/>
            <person name="Jogler C."/>
        </authorList>
    </citation>
    <scope>NUCLEOTIDE SEQUENCE [LARGE SCALE GENOMIC DNA]</scope>
    <source>
        <strain evidence="2 3">Pan54</strain>
    </source>
</reference>
<organism evidence="2 3">
    <name type="scientific">Rubinisphaera italica</name>
    <dbReference type="NCBI Taxonomy" id="2527969"/>
    <lineage>
        <taxon>Bacteria</taxon>
        <taxon>Pseudomonadati</taxon>
        <taxon>Planctomycetota</taxon>
        <taxon>Planctomycetia</taxon>
        <taxon>Planctomycetales</taxon>
        <taxon>Planctomycetaceae</taxon>
        <taxon>Rubinisphaera</taxon>
    </lineage>
</organism>
<dbReference type="RefSeq" id="WP_146502521.1">
    <property type="nucleotide sequence ID" value="NZ_SJPG01000001.1"/>
</dbReference>
<dbReference type="EMBL" id="SJPG01000001">
    <property type="protein sequence ID" value="TWT60389.1"/>
    <property type="molecule type" value="Genomic_DNA"/>
</dbReference>
<protein>
    <submittedName>
        <fullName evidence="2">Uncharacterized protein</fullName>
    </submittedName>
</protein>
<evidence type="ECO:0000313" key="2">
    <source>
        <dbReference type="EMBL" id="TWT60389.1"/>
    </source>
</evidence>
<evidence type="ECO:0000313" key="3">
    <source>
        <dbReference type="Proteomes" id="UP000316095"/>
    </source>
</evidence>
<comment type="caution">
    <text evidence="2">The sequence shown here is derived from an EMBL/GenBank/DDBJ whole genome shotgun (WGS) entry which is preliminary data.</text>
</comment>
<gene>
    <name evidence="2" type="ORF">Pan54_11030</name>
</gene>
<accession>A0A5C5XCP5</accession>
<feature type="region of interest" description="Disordered" evidence="1">
    <location>
        <begin position="1"/>
        <end position="21"/>
    </location>
</feature>
<keyword evidence="3" id="KW-1185">Reference proteome</keyword>
<proteinExistence type="predicted"/>
<dbReference type="AlphaFoldDB" id="A0A5C5XCP5"/>
<sequence>MISSMELSQANSTVANSSNRDVQAMNRSELIKLIEAARIPFIDESHLGTQDTDTLQRLVILSRQS</sequence>